<accession>A0AAV9FXC1</accession>
<evidence type="ECO:0000313" key="1">
    <source>
        <dbReference type="EMBL" id="KAK4442038.1"/>
    </source>
</evidence>
<keyword evidence="2" id="KW-1185">Reference proteome</keyword>
<reference evidence="1" key="2">
    <citation type="submission" date="2023-05" db="EMBL/GenBank/DDBJ databases">
        <authorList>
            <consortium name="Lawrence Berkeley National Laboratory"/>
            <person name="Steindorff A."/>
            <person name="Hensen N."/>
            <person name="Bonometti L."/>
            <person name="Westerberg I."/>
            <person name="Brannstrom I.O."/>
            <person name="Guillou S."/>
            <person name="Cros-Aarteil S."/>
            <person name="Calhoun S."/>
            <person name="Haridas S."/>
            <person name="Kuo A."/>
            <person name="Mondo S."/>
            <person name="Pangilinan J."/>
            <person name="Riley R."/>
            <person name="Labutti K."/>
            <person name="Andreopoulos B."/>
            <person name="Lipzen A."/>
            <person name="Chen C."/>
            <person name="Yanf M."/>
            <person name="Daum C."/>
            <person name="Ng V."/>
            <person name="Clum A."/>
            <person name="Ohm R."/>
            <person name="Martin F."/>
            <person name="Silar P."/>
            <person name="Natvig D."/>
            <person name="Lalanne C."/>
            <person name="Gautier V."/>
            <person name="Ament-Velasquez S.L."/>
            <person name="Kruys A."/>
            <person name="Hutchinson M.I."/>
            <person name="Powell A.J."/>
            <person name="Barry K."/>
            <person name="Miller A.N."/>
            <person name="Grigoriev I.V."/>
            <person name="Debuchy R."/>
            <person name="Gladieux P."/>
            <person name="Thoren M.H."/>
            <person name="Johannesson H."/>
        </authorList>
    </citation>
    <scope>NUCLEOTIDE SEQUENCE</scope>
    <source>
        <strain evidence="1">PSN243</strain>
    </source>
</reference>
<protein>
    <submittedName>
        <fullName evidence="1">Uncharacterized protein</fullName>
    </submittedName>
</protein>
<dbReference type="Proteomes" id="UP001321760">
    <property type="component" value="Unassembled WGS sequence"/>
</dbReference>
<name>A0AAV9FXC1_9PEZI</name>
<dbReference type="EMBL" id="MU866037">
    <property type="protein sequence ID" value="KAK4442038.1"/>
    <property type="molecule type" value="Genomic_DNA"/>
</dbReference>
<gene>
    <name evidence="1" type="ORF">QBC34DRAFT_431948</name>
</gene>
<dbReference type="AlphaFoldDB" id="A0AAV9FXC1"/>
<proteinExistence type="predicted"/>
<comment type="caution">
    <text evidence="1">The sequence shown here is derived from an EMBL/GenBank/DDBJ whole genome shotgun (WGS) entry which is preliminary data.</text>
</comment>
<reference evidence="1" key="1">
    <citation type="journal article" date="2023" name="Mol. Phylogenet. Evol.">
        <title>Genome-scale phylogeny and comparative genomics of the fungal order Sordariales.</title>
        <authorList>
            <person name="Hensen N."/>
            <person name="Bonometti L."/>
            <person name="Westerberg I."/>
            <person name="Brannstrom I.O."/>
            <person name="Guillou S."/>
            <person name="Cros-Aarteil S."/>
            <person name="Calhoun S."/>
            <person name="Haridas S."/>
            <person name="Kuo A."/>
            <person name="Mondo S."/>
            <person name="Pangilinan J."/>
            <person name="Riley R."/>
            <person name="LaButti K."/>
            <person name="Andreopoulos B."/>
            <person name="Lipzen A."/>
            <person name="Chen C."/>
            <person name="Yan M."/>
            <person name="Daum C."/>
            <person name="Ng V."/>
            <person name="Clum A."/>
            <person name="Steindorff A."/>
            <person name="Ohm R.A."/>
            <person name="Martin F."/>
            <person name="Silar P."/>
            <person name="Natvig D.O."/>
            <person name="Lalanne C."/>
            <person name="Gautier V."/>
            <person name="Ament-Velasquez S.L."/>
            <person name="Kruys A."/>
            <person name="Hutchinson M.I."/>
            <person name="Powell A.J."/>
            <person name="Barry K."/>
            <person name="Miller A.N."/>
            <person name="Grigoriev I.V."/>
            <person name="Debuchy R."/>
            <person name="Gladieux P."/>
            <person name="Hiltunen Thoren M."/>
            <person name="Johannesson H."/>
        </authorList>
    </citation>
    <scope>NUCLEOTIDE SEQUENCE</scope>
    <source>
        <strain evidence="1">PSN243</strain>
    </source>
</reference>
<organism evidence="1 2">
    <name type="scientific">Podospora aff. communis PSN243</name>
    <dbReference type="NCBI Taxonomy" id="3040156"/>
    <lineage>
        <taxon>Eukaryota</taxon>
        <taxon>Fungi</taxon>
        <taxon>Dikarya</taxon>
        <taxon>Ascomycota</taxon>
        <taxon>Pezizomycotina</taxon>
        <taxon>Sordariomycetes</taxon>
        <taxon>Sordariomycetidae</taxon>
        <taxon>Sordariales</taxon>
        <taxon>Podosporaceae</taxon>
        <taxon>Podospora</taxon>
    </lineage>
</organism>
<evidence type="ECO:0000313" key="2">
    <source>
        <dbReference type="Proteomes" id="UP001321760"/>
    </source>
</evidence>
<sequence>MNEEKAGVAARQTTSAWPLDRHRIWQGLTDKAIWIEAVMGVIIGTIWTACFSSTGLSFTALYNMTFPFVPGYIATKRWKGPAATSTPNRNGDCPANALPILVSRHDWLLWYRRKALLPSSAADRIFKAAIKQFVSGVVVMSVTLISQGALSLALKGVAAAVILAAAVSTGEQLCWLYDLFADHYLPSPEPDLELGVSVYGDPSLRPVPADLAAALLTSLPSSWSSEEPGQAPHLRSH</sequence>